<dbReference type="PIRSF" id="PIRSF016493">
    <property type="entry name" value="Glycyl_aminpptds"/>
    <property type="match status" value="1"/>
</dbReference>
<dbReference type="Proteomes" id="UP000316714">
    <property type="component" value="Unassembled WGS sequence"/>
</dbReference>
<evidence type="ECO:0000313" key="5">
    <source>
        <dbReference type="Proteomes" id="UP000316714"/>
    </source>
</evidence>
<dbReference type="InterPro" id="IPR027268">
    <property type="entry name" value="Peptidase_M4/M1_CTD_sf"/>
</dbReference>
<gene>
    <name evidence="4" type="ORF">KOR34_16820</name>
</gene>
<keyword evidence="4" id="KW-0031">Aminopeptidase</keyword>
<feature type="signal peptide" evidence="1">
    <location>
        <begin position="1"/>
        <end position="35"/>
    </location>
</feature>
<dbReference type="AlphaFoldDB" id="A0A5C5VGH9"/>
<dbReference type="RefSeq" id="WP_146563900.1">
    <property type="nucleotide sequence ID" value="NZ_SIHJ01000001.1"/>
</dbReference>
<evidence type="ECO:0000259" key="2">
    <source>
        <dbReference type="Pfam" id="PF05299"/>
    </source>
</evidence>
<feature type="domain" description="Peptidase M61 N-terminal" evidence="3">
    <location>
        <begin position="42"/>
        <end position="206"/>
    </location>
</feature>
<proteinExistence type="predicted"/>
<reference evidence="4 5" key="1">
    <citation type="submission" date="2019-02" db="EMBL/GenBank/DDBJ databases">
        <title>Deep-cultivation of Planctomycetes and their phenomic and genomic characterization uncovers novel biology.</title>
        <authorList>
            <person name="Wiegand S."/>
            <person name="Jogler M."/>
            <person name="Boedeker C."/>
            <person name="Pinto D."/>
            <person name="Vollmers J."/>
            <person name="Rivas-Marin E."/>
            <person name="Kohn T."/>
            <person name="Peeters S.H."/>
            <person name="Heuer A."/>
            <person name="Rast P."/>
            <person name="Oberbeckmann S."/>
            <person name="Bunk B."/>
            <person name="Jeske O."/>
            <person name="Meyerdierks A."/>
            <person name="Storesund J.E."/>
            <person name="Kallscheuer N."/>
            <person name="Luecker S."/>
            <person name="Lage O.M."/>
            <person name="Pohl T."/>
            <person name="Merkel B.J."/>
            <person name="Hornburger P."/>
            <person name="Mueller R.-W."/>
            <person name="Bruemmer F."/>
            <person name="Labrenz M."/>
            <person name="Spormann A.M."/>
            <person name="Op Den Camp H."/>
            <person name="Overmann J."/>
            <person name="Amann R."/>
            <person name="Jetten M.S.M."/>
            <person name="Mascher T."/>
            <person name="Medema M.H."/>
            <person name="Devos D.P."/>
            <person name="Kaster A.-K."/>
            <person name="Ovreas L."/>
            <person name="Rohde M."/>
            <person name="Galperin M.Y."/>
            <person name="Jogler C."/>
        </authorList>
    </citation>
    <scope>NUCLEOTIDE SEQUENCE [LARGE SCALE GENOMIC DNA]</scope>
    <source>
        <strain evidence="4 5">KOR34</strain>
    </source>
</reference>
<feature type="chain" id="PRO_5023056706" evidence="1">
    <location>
        <begin position="36"/>
        <end position="520"/>
    </location>
</feature>
<dbReference type="GO" id="GO:0004177">
    <property type="term" value="F:aminopeptidase activity"/>
    <property type="evidence" value="ECO:0007669"/>
    <property type="project" value="UniProtKB-KW"/>
</dbReference>
<evidence type="ECO:0000313" key="4">
    <source>
        <dbReference type="EMBL" id="TWT36742.1"/>
    </source>
</evidence>
<evidence type="ECO:0000256" key="1">
    <source>
        <dbReference type="SAM" id="SignalP"/>
    </source>
</evidence>
<dbReference type="InterPro" id="IPR007963">
    <property type="entry name" value="Peptidase_M61_catalytic"/>
</dbReference>
<dbReference type="InterPro" id="IPR024191">
    <property type="entry name" value="Peptidase_M61"/>
</dbReference>
<name>A0A5C5VGH9_9BACT</name>
<protein>
    <submittedName>
        <fullName evidence="4">M61 glycyl aminopeptidase</fullName>
    </submittedName>
</protein>
<feature type="domain" description="Peptidase M61 catalytic" evidence="2">
    <location>
        <begin position="294"/>
        <end position="405"/>
    </location>
</feature>
<dbReference type="Gene3D" id="2.60.40.3650">
    <property type="match status" value="1"/>
</dbReference>
<keyword evidence="4" id="KW-0378">Hydrolase</keyword>
<dbReference type="Pfam" id="PF17899">
    <property type="entry name" value="Peptidase_M61_N"/>
    <property type="match status" value="1"/>
</dbReference>
<dbReference type="EMBL" id="SIHJ01000001">
    <property type="protein sequence ID" value="TWT36742.1"/>
    <property type="molecule type" value="Genomic_DNA"/>
</dbReference>
<dbReference type="InterPro" id="IPR040756">
    <property type="entry name" value="Peptidase_M61_N"/>
</dbReference>
<comment type="caution">
    <text evidence="4">The sequence shown here is derived from an EMBL/GenBank/DDBJ whole genome shotgun (WGS) entry which is preliminary data.</text>
</comment>
<evidence type="ECO:0000259" key="3">
    <source>
        <dbReference type="Pfam" id="PF17899"/>
    </source>
</evidence>
<dbReference type="OrthoDB" id="9778516at2"/>
<keyword evidence="4" id="KW-0645">Protease</keyword>
<keyword evidence="1" id="KW-0732">Signal</keyword>
<keyword evidence="5" id="KW-1185">Reference proteome</keyword>
<organism evidence="4 5">
    <name type="scientific">Posidoniimonas corsicana</name>
    <dbReference type="NCBI Taxonomy" id="1938618"/>
    <lineage>
        <taxon>Bacteria</taxon>
        <taxon>Pseudomonadati</taxon>
        <taxon>Planctomycetota</taxon>
        <taxon>Planctomycetia</taxon>
        <taxon>Pirellulales</taxon>
        <taxon>Lacipirellulaceae</taxon>
        <taxon>Posidoniimonas</taxon>
    </lineage>
</organism>
<dbReference type="Gene3D" id="1.10.390.10">
    <property type="entry name" value="Neutral Protease Domain 2"/>
    <property type="match status" value="1"/>
</dbReference>
<dbReference type="Pfam" id="PF05299">
    <property type="entry name" value="Peptidase_M61"/>
    <property type="match status" value="1"/>
</dbReference>
<sequence precursor="true">MRSPRPLRPFSPPAAFCSASLAAITLLATTAPLPAAEPVKFELSALDGASQQFAVTMRLHAPNADAVTLCMPTWTPGYYQLVDYAKEVSGFDATTSTGEALGWTHDEPNCWRVQTGGAGELTVRYRVRAAKQFCANSYLDAKYGYACPTGVFLYQDGRLDQPAEVRLELPSGWQAATGLTRVGGVDANRFRADDFDQLYDRPILMGTLERIDFDVNGVPHAMIAPELGRFDRAEFTHHMTRMIESAAALIGETPYQSYQFLGIGPGPGGIEHGNSCVIGYSPSDGRSPTRSPRFMNFVTHEYFHLFNAKRIRPVELGPFDYSGPNRTRMLWVAEGFTMYYEHLILRRAGLTTTEDMLASLARPIYGYESKPGRLLQSAADASWNTWTDGPFGAGEDKISCYDKGAGLALLIDFAIRHASGNERSLDDVMRTLYFDYHKKLGRGYTPDEFRAACEQAAGEPLTDVLGYAWNTAPIDYDTYLGYGGLRLELDRGPEGGARLVPIESPTPRQAAVLESWLTER</sequence>
<dbReference type="SUPFAM" id="SSF55486">
    <property type="entry name" value="Metalloproteases ('zincins'), catalytic domain"/>
    <property type="match status" value="1"/>
</dbReference>
<accession>A0A5C5VGH9</accession>